<evidence type="ECO:0000313" key="3">
    <source>
        <dbReference type="EMBL" id="ORE89535.1"/>
    </source>
</evidence>
<dbReference type="RefSeq" id="WP_083560728.1">
    <property type="nucleotide sequence ID" value="NZ_AQQV01000001.1"/>
</dbReference>
<dbReference type="STRING" id="1317117.ATO7_06630"/>
<dbReference type="Gene3D" id="3.90.850.10">
    <property type="entry name" value="Fumarylacetoacetase-like, C-terminal domain"/>
    <property type="match status" value="1"/>
</dbReference>
<protein>
    <recommendedName>
        <fullName evidence="2">Fumarylacetoacetase-like C-terminal domain-containing protein</fullName>
    </recommendedName>
</protein>
<proteinExistence type="predicted"/>
<gene>
    <name evidence="3" type="ORF">ATO7_06630</name>
</gene>
<comment type="caution">
    <text evidence="3">The sequence shown here is derived from an EMBL/GenBank/DDBJ whole genome shotgun (WGS) entry which is preliminary data.</text>
</comment>
<accession>A0A1Y1SIN1</accession>
<dbReference type="InterPro" id="IPR036663">
    <property type="entry name" value="Fumarylacetoacetase_C_sf"/>
</dbReference>
<dbReference type="Proteomes" id="UP000192342">
    <property type="component" value="Unassembled WGS sequence"/>
</dbReference>
<name>A0A1Y1SIN1_9GAMM</name>
<evidence type="ECO:0000256" key="1">
    <source>
        <dbReference type="ARBA" id="ARBA00022723"/>
    </source>
</evidence>
<organism evidence="3 4">
    <name type="scientific">Oceanococcus atlanticus</name>
    <dbReference type="NCBI Taxonomy" id="1317117"/>
    <lineage>
        <taxon>Bacteria</taxon>
        <taxon>Pseudomonadati</taxon>
        <taxon>Pseudomonadota</taxon>
        <taxon>Gammaproteobacteria</taxon>
        <taxon>Chromatiales</taxon>
        <taxon>Oceanococcaceae</taxon>
        <taxon>Oceanococcus</taxon>
    </lineage>
</organism>
<dbReference type="InterPro" id="IPR011234">
    <property type="entry name" value="Fumarylacetoacetase-like_C"/>
</dbReference>
<feature type="domain" description="Fumarylacetoacetase-like C-terminal" evidence="2">
    <location>
        <begin position="19"/>
        <end position="209"/>
    </location>
</feature>
<sequence length="219" mass="23500">MHYQLRNADGSHSIWTPGKIVCVAKNYADHAAEMASSVPSQPTFFIKPNTALCDFAGPLVFPTDRGAVHHEIELGLVIGQRLSRADRIPDNAVAAYVLAIDLTLRELQTTLRNQGYPWDASKGFANACPITPLLAEGVISDPQAADIGFKVNGEARQAGNTRDMVYPISRLLADAASIFVLEPGDILLTGTPVGVGPLCAGDHYEAWINSQSFRGEVAT</sequence>
<dbReference type="GO" id="GO:0018773">
    <property type="term" value="F:acetylpyruvate hydrolase activity"/>
    <property type="evidence" value="ECO:0007669"/>
    <property type="project" value="TreeGrafter"/>
</dbReference>
<dbReference type="Pfam" id="PF01557">
    <property type="entry name" value="FAA_hydrolase"/>
    <property type="match status" value="1"/>
</dbReference>
<dbReference type="OrthoDB" id="9805307at2"/>
<keyword evidence="4" id="KW-1185">Reference proteome</keyword>
<dbReference type="EMBL" id="AQQV01000001">
    <property type="protein sequence ID" value="ORE89535.1"/>
    <property type="molecule type" value="Genomic_DNA"/>
</dbReference>
<reference evidence="3 4" key="1">
    <citation type="submission" date="2013-04" db="EMBL/GenBank/DDBJ databases">
        <title>Oceanococcus atlanticus 22II-S10r2 Genome Sequencing.</title>
        <authorList>
            <person name="Lai Q."/>
            <person name="Li G."/>
            <person name="Shao Z."/>
        </authorList>
    </citation>
    <scope>NUCLEOTIDE SEQUENCE [LARGE SCALE GENOMIC DNA]</scope>
    <source>
        <strain evidence="3 4">22II-S10r2</strain>
    </source>
</reference>
<evidence type="ECO:0000259" key="2">
    <source>
        <dbReference type="Pfam" id="PF01557"/>
    </source>
</evidence>
<dbReference type="AlphaFoldDB" id="A0A1Y1SIN1"/>
<keyword evidence="1" id="KW-0479">Metal-binding</keyword>
<dbReference type="PANTHER" id="PTHR11820">
    <property type="entry name" value="ACYLPYRUVASE"/>
    <property type="match status" value="1"/>
</dbReference>
<evidence type="ECO:0000313" key="4">
    <source>
        <dbReference type="Proteomes" id="UP000192342"/>
    </source>
</evidence>
<dbReference type="PANTHER" id="PTHR11820:SF7">
    <property type="entry name" value="ACYLPYRUVASE FAHD1, MITOCHONDRIAL"/>
    <property type="match status" value="1"/>
</dbReference>
<dbReference type="SUPFAM" id="SSF56529">
    <property type="entry name" value="FAH"/>
    <property type="match status" value="1"/>
</dbReference>
<dbReference type="NCBIfam" id="NF007967">
    <property type="entry name" value="PRK10691.1"/>
    <property type="match status" value="1"/>
</dbReference>
<dbReference type="GO" id="GO:0046872">
    <property type="term" value="F:metal ion binding"/>
    <property type="evidence" value="ECO:0007669"/>
    <property type="project" value="UniProtKB-KW"/>
</dbReference>